<keyword evidence="7" id="KW-0732">Signal</keyword>
<dbReference type="PANTHER" id="PTHR32012:SF0">
    <property type="entry name" value="TRANSMEMBRANE PROTEIN 182"/>
    <property type="match status" value="1"/>
</dbReference>
<accession>A0A6B0RQB3</accession>
<evidence type="ECO:0000313" key="13">
    <source>
        <dbReference type="Proteomes" id="UP000322234"/>
    </source>
</evidence>
<dbReference type="InterPro" id="IPR004031">
    <property type="entry name" value="PMP22/EMP/MP20/Claudin"/>
</dbReference>
<reference evidence="12" key="1">
    <citation type="submission" date="2019-10" db="EMBL/GenBank/DDBJ databases">
        <title>The sequence and de novo assembly of the wild yak genome.</title>
        <authorList>
            <person name="Liu Y."/>
        </authorList>
    </citation>
    <scope>NUCLEOTIDE SEQUENCE [LARGE SCALE GENOMIC DNA]</scope>
    <source>
        <strain evidence="12">WY2019</strain>
    </source>
</reference>
<protein>
    <recommendedName>
        <fullName evidence="3">Transmembrane protein 182</fullName>
    </recommendedName>
</protein>
<feature type="transmembrane region" description="Helical" evidence="11">
    <location>
        <begin position="156"/>
        <end position="175"/>
    </location>
</feature>
<feature type="transmembrane region" description="Helical" evidence="11">
    <location>
        <begin position="15"/>
        <end position="37"/>
    </location>
</feature>
<dbReference type="Pfam" id="PF13903">
    <property type="entry name" value="Claudin_2"/>
    <property type="match status" value="2"/>
</dbReference>
<gene>
    <name evidence="12" type="ORF">E5288_WYG017426</name>
</gene>
<comment type="caution">
    <text evidence="12">The sequence shown here is derived from an EMBL/GenBank/DDBJ whole genome shotgun (WGS) entry which is preliminary data.</text>
</comment>
<evidence type="ECO:0000256" key="9">
    <source>
        <dbReference type="ARBA" id="ARBA00023136"/>
    </source>
</evidence>
<dbReference type="AlphaFoldDB" id="A0A6B0RQB3"/>
<proteinExistence type="inferred from homology"/>
<dbReference type="Proteomes" id="UP000322234">
    <property type="component" value="Unassembled WGS sequence"/>
</dbReference>
<evidence type="ECO:0000256" key="11">
    <source>
        <dbReference type="SAM" id="Phobius"/>
    </source>
</evidence>
<evidence type="ECO:0000313" key="12">
    <source>
        <dbReference type="EMBL" id="MXQ90126.1"/>
    </source>
</evidence>
<dbReference type="GO" id="GO:0005886">
    <property type="term" value="C:plasma membrane"/>
    <property type="evidence" value="ECO:0007669"/>
    <property type="project" value="UniProtKB-SubCell"/>
</dbReference>
<keyword evidence="6 11" id="KW-0812">Transmembrane</keyword>
<keyword evidence="13" id="KW-1185">Reference proteome</keyword>
<feature type="transmembrane region" description="Helical" evidence="11">
    <location>
        <begin position="249"/>
        <end position="275"/>
    </location>
</feature>
<evidence type="ECO:0000256" key="3">
    <source>
        <dbReference type="ARBA" id="ARBA00014600"/>
    </source>
</evidence>
<feature type="transmembrane region" description="Helical" evidence="11">
    <location>
        <begin position="181"/>
        <end position="205"/>
    </location>
</feature>
<feature type="transmembrane region" description="Helical" evidence="11">
    <location>
        <begin position="212"/>
        <end position="229"/>
    </location>
</feature>
<dbReference type="PANTHER" id="PTHR32012">
    <property type="entry name" value="TRANSMEMBRANE PROTEIN 182-RELATED"/>
    <property type="match status" value="1"/>
</dbReference>
<sequence length="283" mass="32106">MPVLLRETSELKMRLNIAIFFGALFGALGVLLFLVAFGSDYWLLATEVAKCSGEQNIENVTFHHEGFFWRCWFNGIVEENDSNIWQFWYTNQPLWKNCTHAYLSPYPFLRGEHNSTSYDSAVIYRGFWAVLMLLGVVAVVTASFLIICAAPFTSHLLYKAGGGAYIAAASVVTFGDLSRKIIVLDSDTVLMGNFNVLNLTFFFNINIKYQSVLFALVVMLYVIWVQAVADLESYRHRKMRDCLDFSPSVLYGWSFFLAPAGIFFSLLAGLLFLIVGRHIQIHH</sequence>
<keyword evidence="4" id="KW-1003">Cell membrane</keyword>
<evidence type="ECO:0000256" key="7">
    <source>
        <dbReference type="ARBA" id="ARBA00022729"/>
    </source>
</evidence>
<evidence type="ECO:0000256" key="5">
    <source>
        <dbReference type="ARBA" id="ARBA00022541"/>
    </source>
</evidence>
<evidence type="ECO:0000256" key="4">
    <source>
        <dbReference type="ARBA" id="ARBA00022475"/>
    </source>
</evidence>
<comment type="similarity">
    <text evidence="2">Belongs to the TMEM182 family.</text>
</comment>
<comment type="subcellular location">
    <subcellularLocation>
        <location evidence="1">Cell membrane</location>
        <topology evidence="1">Multi-pass membrane protein</topology>
    </subcellularLocation>
</comment>
<evidence type="ECO:0000256" key="2">
    <source>
        <dbReference type="ARBA" id="ARBA00006418"/>
    </source>
</evidence>
<name>A0A6B0RQB3_9CETA</name>
<keyword evidence="5" id="KW-0517">Myogenesis</keyword>
<keyword evidence="8 11" id="KW-1133">Transmembrane helix</keyword>
<organism evidence="12 13">
    <name type="scientific">Bos mutus</name>
    <name type="common">wild yak</name>
    <dbReference type="NCBI Taxonomy" id="72004"/>
    <lineage>
        <taxon>Eukaryota</taxon>
        <taxon>Metazoa</taxon>
        <taxon>Chordata</taxon>
        <taxon>Craniata</taxon>
        <taxon>Vertebrata</taxon>
        <taxon>Euteleostomi</taxon>
        <taxon>Mammalia</taxon>
        <taxon>Eutheria</taxon>
        <taxon>Laurasiatheria</taxon>
        <taxon>Artiodactyla</taxon>
        <taxon>Ruminantia</taxon>
        <taxon>Pecora</taxon>
        <taxon>Bovidae</taxon>
        <taxon>Bovinae</taxon>
        <taxon>Bos</taxon>
    </lineage>
</organism>
<feature type="transmembrane region" description="Helical" evidence="11">
    <location>
        <begin position="127"/>
        <end position="149"/>
    </location>
</feature>
<dbReference type="Gene3D" id="1.20.140.150">
    <property type="match status" value="2"/>
</dbReference>
<evidence type="ECO:0000256" key="10">
    <source>
        <dbReference type="ARBA" id="ARBA00023180"/>
    </source>
</evidence>
<evidence type="ECO:0000256" key="8">
    <source>
        <dbReference type="ARBA" id="ARBA00022989"/>
    </source>
</evidence>
<evidence type="ECO:0000256" key="1">
    <source>
        <dbReference type="ARBA" id="ARBA00004651"/>
    </source>
</evidence>
<dbReference type="InterPro" id="IPR026763">
    <property type="entry name" value="TMEM182"/>
</dbReference>
<evidence type="ECO:0000256" key="6">
    <source>
        <dbReference type="ARBA" id="ARBA00022692"/>
    </source>
</evidence>
<keyword evidence="9 11" id="KW-0472">Membrane</keyword>
<keyword evidence="10" id="KW-0325">Glycoprotein</keyword>
<dbReference type="GO" id="GO:0007517">
    <property type="term" value="P:muscle organ development"/>
    <property type="evidence" value="ECO:0007669"/>
    <property type="project" value="UniProtKB-KW"/>
</dbReference>
<dbReference type="EMBL" id="VBQZ03000061">
    <property type="protein sequence ID" value="MXQ90126.1"/>
    <property type="molecule type" value="Genomic_DNA"/>
</dbReference>